<dbReference type="EMBL" id="KK119760">
    <property type="protein sequence ID" value="KFM76676.1"/>
    <property type="molecule type" value="Genomic_DNA"/>
</dbReference>
<evidence type="ECO:0000313" key="2">
    <source>
        <dbReference type="Proteomes" id="UP000054359"/>
    </source>
</evidence>
<dbReference type="Proteomes" id="UP000054359">
    <property type="component" value="Unassembled WGS sequence"/>
</dbReference>
<proteinExistence type="predicted"/>
<sequence length="251" mass="28894">MERNTAIFQVGAEGAKRISTLSDTKHVISSHIPTYLQAMHDALLGLLQDDSLSCTDEIFWEFHHVLYLYHACRHVCEASFKSTVDFQLMLFAIYFHKLMKWTIRLFEDQASIPSSLKNCCDELESCLGNTPQRRFRSKFVKWFGHPPGFFSETAAQLYCNVEETFQLLNMTSRLNSPKTRIEHLHIIAANKHSWMEILTKAALSSMYGVHLDRSAFVHDLSSVKDIKLQICDAELVDIEEDDEIMELCKTP</sequence>
<keyword evidence="2" id="KW-1185">Reference proteome</keyword>
<name>A0A087UH37_STEMI</name>
<dbReference type="AlphaFoldDB" id="A0A087UH37"/>
<feature type="non-terminal residue" evidence="1">
    <location>
        <position position="251"/>
    </location>
</feature>
<gene>
    <name evidence="1" type="ORF">X975_16062</name>
</gene>
<evidence type="ECO:0000313" key="1">
    <source>
        <dbReference type="EMBL" id="KFM76676.1"/>
    </source>
</evidence>
<accession>A0A087UH37</accession>
<protein>
    <submittedName>
        <fullName evidence="1">Uncharacterized protein</fullName>
    </submittedName>
</protein>
<reference evidence="1 2" key="1">
    <citation type="submission" date="2013-11" db="EMBL/GenBank/DDBJ databases">
        <title>Genome sequencing of Stegodyphus mimosarum.</title>
        <authorList>
            <person name="Bechsgaard J."/>
        </authorList>
    </citation>
    <scope>NUCLEOTIDE SEQUENCE [LARGE SCALE GENOMIC DNA]</scope>
</reference>
<organism evidence="1 2">
    <name type="scientific">Stegodyphus mimosarum</name>
    <name type="common">African social velvet spider</name>
    <dbReference type="NCBI Taxonomy" id="407821"/>
    <lineage>
        <taxon>Eukaryota</taxon>
        <taxon>Metazoa</taxon>
        <taxon>Ecdysozoa</taxon>
        <taxon>Arthropoda</taxon>
        <taxon>Chelicerata</taxon>
        <taxon>Arachnida</taxon>
        <taxon>Araneae</taxon>
        <taxon>Araneomorphae</taxon>
        <taxon>Entelegynae</taxon>
        <taxon>Eresoidea</taxon>
        <taxon>Eresidae</taxon>
        <taxon>Stegodyphus</taxon>
    </lineage>
</organism>